<accession>A0A8S1X9A1</accession>
<evidence type="ECO:0000256" key="3">
    <source>
        <dbReference type="ARBA" id="ARBA00022927"/>
    </source>
</evidence>
<proteinExistence type="inferred from homology"/>
<evidence type="ECO:0000313" key="6">
    <source>
        <dbReference type="Proteomes" id="UP000689195"/>
    </source>
</evidence>
<keyword evidence="1 4" id="KW-0813">Transport</keyword>
<dbReference type="InterPro" id="IPR024931">
    <property type="entry name" value="Importin_alpha"/>
</dbReference>
<keyword evidence="2" id="KW-0677">Repeat</keyword>
<protein>
    <recommendedName>
        <fullName evidence="4">Importin subunit alpha</fullName>
    </recommendedName>
</protein>
<evidence type="ECO:0000256" key="4">
    <source>
        <dbReference type="PIRNR" id="PIRNR005673"/>
    </source>
</evidence>
<comment type="similarity">
    <text evidence="4">Belongs to the importin alpha family.</text>
</comment>
<organism evidence="5 6">
    <name type="scientific">Paramecium pentaurelia</name>
    <dbReference type="NCBI Taxonomy" id="43138"/>
    <lineage>
        <taxon>Eukaryota</taxon>
        <taxon>Sar</taxon>
        <taxon>Alveolata</taxon>
        <taxon>Ciliophora</taxon>
        <taxon>Intramacronucleata</taxon>
        <taxon>Oligohymenophorea</taxon>
        <taxon>Peniculida</taxon>
        <taxon>Parameciidae</taxon>
        <taxon>Paramecium</taxon>
    </lineage>
</organism>
<keyword evidence="3 4" id="KW-0653">Protein transport</keyword>
<dbReference type="GO" id="GO:0015031">
    <property type="term" value="P:protein transport"/>
    <property type="evidence" value="ECO:0007669"/>
    <property type="project" value="UniProtKB-KW"/>
</dbReference>
<evidence type="ECO:0000256" key="2">
    <source>
        <dbReference type="ARBA" id="ARBA00022737"/>
    </source>
</evidence>
<dbReference type="SMART" id="SM00185">
    <property type="entry name" value="ARM"/>
    <property type="match status" value="6"/>
</dbReference>
<sequence length="479" mass="55069">MSDQERNASFIKEKNVQKIYKLIPDSLPDEMKEALKSSVDNFAQENAELEKIEEYVSKINSDDINISYYGLNRCRKLLSNQTLSTESLIEQILQTNIHIKIFDIAKNNSVPLLKYEALWIICNFGCGTQKQIQNILDNDGINILFLALESEFDEIIELGVWALANISGDNVQFRDMLLQKGIIEPLIKLAIRYKTDTSEIFKTIMWAISNLARGKPTTKIYQKELLYILSDIINSIENEELLIDACWGLSYLSEQESQINTLISYGVVDKLTLLLQSEKQIIIIPALRIIGNILTGNETQTDHVLNTGVLSRFEVLLQHKNKAIRREVCWSISNIAAGNATQVKQIIRNESLLKSLFKLLEQDILEIKKEIAFFLSNSAIYADLDDLDHLVMSHEFIKKLSNLLDLSDKTIIQVSLEGILEWIKRVQHDEKFQVYKKLIEDSKIIEKVEQLQNHSSKVIYENAYKIFEILCHDQDIEDI</sequence>
<evidence type="ECO:0000313" key="5">
    <source>
        <dbReference type="EMBL" id="CAD8197629.1"/>
    </source>
</evidence>
<dbReference type="AlphaFoldDB" id="A0A8S1X9A1"/>
<dbReference type="PIRSF" id="PIRSF005673">
    <property type="entry name" value="Importin_alpha"/>
    <property type="match status" value="1"/>
</dbReference>
<dbReference type="OrthoDB" id="29145at2759"/>
<dbReference type="InterPro" id="IPR000225">
    <property type="entry name" value="Armadillo"/>
</dbReference>
<gene>
    <name evidence="5" type="ORF">PPENT_87.1.T1160030</name>
</gene>
<comment type="caution">
    <text evidence="5">The sequence shown here is derived from an EMBL/GenBank/DDBJ whole genome shotgun (WGS) entry which is preliminary data.</text>
</comment>
<dbReference type="Proteomes" id="UP000689195">
    <property type="component" value="Unassembled WGS sequence"/>
</dbReference>
<reference evidence="5" key="1">
    <citation type="submission" date="2021-01" db="EMBL/GenBank/DDBJ databases">
        <authorList>
            <consortium name="Genoscope - CEA"/>
            <person name="William W."/>
        </authorList>
    </citation>
    <scope>NUCLEOTIDE SEQUENCE</scope>
</reference>
<name>A0A8S1X9A1_9CILI</name>
<dbReference type="PANTHER" id="PTHR23316">
    <property type="entry name" value="IMPORTIN ALPHA"/>
    <property type="match status" value="1"/>
</dbReference>
<keyword evidence="6" id="KW-1185">Reference proteome</keyword>
<dbReference type="EMBL" id="CAJJDO010000116">
    <property type="protein sequence ID" value="CAD8197629.1"/>
    <property type="molecule type" value="Genomic_DNA"/>
</dbReference>
<dbReference type="Pfam" id="PF00514">
    <property type="entry name" value="Arm"/>
    <property type="match status" value="1"/>
</dbReference>
<evidence type="ECO:0000256" key="1">
    <source>
        <dbReference type="ARBA" id="ARBA00022448"/>
    </source>
</evidence>